<protein>
    <recommendedName>
        <fullName evidence="3">Sodium-dependent dicarboxylate transporter SdcS</fullName>
    </recommendedName>
    <alternativeName>
        <fullName evidence="9">Na(+)/dicarboxylate symporter</fullName>
    </alternativeName>
</protein>
<comment type="similarity">
    <text evidence="2">Belongs to the SLC13A/DASS transporter (TC 2.A.47) family. NADC subfamily.</text>
</comment>
<evidence type="ECO:0000256" key="6">
    <source>
        <dbReference type="ARBA" id="ARBA00022847"/>
    </source>
</evidence>
<evidence type="ECO:0000256" key="2">
    <source>
        <dbReference type="ARBA" id="ARBA00006772"/>
    </source>
</evidence>
<evidence type="ECO:0000256" key="5">
    <source>
        <dbReference type="ARBA" id="ARBA00022692"/>
    </source>
</evidence>
<organism evidence="11 12">
    <name type="scientific">Jeotgalibacillus alimentarius</name>
    <dbReference type="NCBI Taxonomy" id="135826"/>
    <lineage>
        <taxon>Bacteria</taxon>
        <taxon>Bacillati</taxon>
        <taxon>Bacillota</taxon>
        <taxon>Bacilli</taxon>
        <taxon>Bacillales</taxon>
        <taxon>Caryophanaceae</taxon>
        <taxon>Jeotgalibacillus</taxon>
    </lineage>
</organism>
<keyword evidence="12" id="KW-1185">Reference proteome</keyword>
<dbReference type="GO" id="GO:0015293">
    <property type="term" value="F:symporter activity"/>
    <property type="evidence" value="ECO:0007669"/>
    <property type="project" value="UniProtKB-KW"/>
</dbReference>
<evidence type="ECO:0000256" key="1">
    <source>
        <dbReference type="ARBA" id="ARBA00004141"/>
    </source>
</evidence>
<name>A0A0C2VR16_9BACL</name>
<keyword evidence="4" id="KW-0813">Transport</keyword>
<dbReference type="InterPro" id="IPR001898">
    <property type="entry name" value="SLC13A/DASS"/>
</dbReference>
<evidence type="ECO:0000256" key="3">
    <source>
        <dbReference type="ARBA" id="ARBA00020150"/>
    </source>
</evidence>
<keyword evidence="6" id="KW-0769">Symport</keyword>
<dbReference type="Pfam" id="PF00939">
    <property type="entry name" value="Na_sulph_symp"/>
    <property type="match status" value="1"/>
</dbReference>
<keyword evidence="7 10" id="KW-1133">Transmembrane helix</keyword>
<reference evidence="11 12" key="1">
    <citation type="submission" date="2015-01" db="EMBL/GenBank/DDBJ databases">
        <title>Genome sequence of Jeotgalibacillus alimentarius.</title>
        <authorList>
            <person name="Goh K.M."/>
            <person name="Chan K.-G."/>
            <person name="Yaakop A.S."/>
            <person name="Ee R."/>
            <person name="Gan H.M."/>
            <person name="Chan C.S."/>
        </authorList>
    </citation>
    <scope>NUCLEOTIDE SEQUENCE [LARGE SCALE GENOMIC DNA]</scope>
    <source>
        <strain evidence="11 12">YKJ-13</strain>
    </source>
</reference>
<dbReference type="PANTHER" id="PTHR10283:SF82">
    <property type="entry name" value="SOLUTE CARRIER FAMILY 13 MEMBER 2"/>
    <property type="match status" value="1"/>
</dbReference>
<dbReference type="PATRIC" id="fig|135826.4.peg.873"/>
<dbReference type="EMBL" id="JXRQ01000015">
    <property type="protein sequence ID" value="KIL51367.1"/>
    <property type="molecule type" value="Genomic_DNA"/>
</dbReference>
<accession>A0A0C2VR16</accession>
<keyword evidence="5 10" id="KW-0812">Transmembrane</keyword>
<dbReference type="GO" id="GO:0005886">
    <property type="term" value="C:plasma membrane"/>
    <property type="evidence" value="ECO:0007669"/>
    <property type="project" value="TreeGrafter"/>
</dbReference>
<dbReference type="PANTHER" id="PTHR10283">
    <property type="entry name" value="SOLUTE CARRIER FAMILY 13 MEMBER"/>
    <property type="match status" value="1"/>
</dbReference>
<proteinExistence type="inferred from homology"/>
<dbReference type="GO" id="GO:0015141">
    <property type="term" value="F:succinate transmembrane transporter activity"/>
    <property type="evidence" value="ECO:0007669"/>
    <property type="project" value="UniProtKB-ARBA"/>
</dbReference>
<evidence type="ECO:0000256" key="9">
    <source>
        <dbReference type="ARBA" id="ARBA00031174"/>
    </source>
</evidence>
<evidence type="ECO:0000256" key="7">
    <source>
        <dbReference type="ARBA" id="ARBA00022989"/>
    </source>
</evidence>
<comment type="subcellular location">
    <subcellularLocation>
        <location evidence="1">Membrane</location>
        <topology evidence="1">Multi-pass membrane protein</topology>
    </subcellularLocation>
</comment>
<comment type="caution">
    <text evidence="11">The sequence shown here is derived from an EMBL/GenBank/DDBJ whole genome shotgun (WGS) entry which is preliminary data.</text>
</comment>
<dbReference type="InterPro" id="IPR031312">
    <property type="entry name" value="Na/sul_symport_CS"/>
</dbReference>
<evidence type="ECO:0000256" key="10">
    <source>
        <dbReference type="SAM" id="Phobius"/>
    </source>
</evidence>
<evidence type="ECO:0000256" key="4">
    <source>
        <dbReference type="ARBA" id="ARBA00022448"/>
    </source>
</evidence>
<evidence type="ECO:0000313" key="11">
    <source>
        <dbReference type="EMBL" id="KIL51367.1"/>
    </source>
</evidence>
<dbReference type="STRING" id="135826.KP77_08790"/>
<evidence type="ECO:0000313" key="12">
    <source>
        <dbReference type="Proteomes" id="UP000031950"/>
    </source>
</evidence>
<sequence length="94" mass="9844">MLMPIMAALAVAVDVHPFAVMVPAAVAASCAFMLPVATPPNAVVFGSGYLKMIDMVRAGIWMNIAATIALVAFVILLLPLVFGIDLTSFPDALR</sequence>
<dbReference type="AlphaFoldDB" id="A0A0C2VR16"/>
<keyword evidence="8 10" id="KW-0472">Membrane</keyword>
<dbReference type="Proteomes" id="UP000031950">
    <property type="component" value="Unassembled WGS sequence"/>
</dbReference>
<gene>
    <name evidence="11" type="ORF">KP77_08790</name>
</gene>
<evidence type="ECO:0000256" key="8">
    <source>
        <dbReference type="ARBA" id="ARBA00023136"/>
    </source>
</evidence>
<feature type="transmembrane region" description="Helical" evidence="10">
    <location>
        <begin position="60"/>
        <end position="84"/>
    </location>
</feature>
<dbReference type="PROSITE" id="PS01271">
    <property type="entry name" value="NA_SULFATE"/>
    <property type="match status" value="1"/>
</dbReference>